<sequence>MKLENERYIVTFVEKGGEIQSFTDKETGIQYMWQGDEAYWSGKNPSLFPMVGNTYTNDYTIDGKSYAMKNHGLIRYATLTCRQDDGKQVVMELNSNEDTKKQYPFDFHYEIAYELKDNKLTITYCITNTGDKEMPFSFGLHPGFNCPLCEEERFEDYTMRFSNPEKMQQLVFDVEKKEPYKLENVELQEIPCDYETFDHYKTLIYKGTKSAYLTLEGKKGHGVKISIAGYPYVALWTAKKDAPFVCLEPWYGHADFSEVKEDFYHREGTMILSPQKTFTTAYTIEVF</sequence>
<dbReference type="CDD" id="cd09024">
    <property type="entry name" value="Aldose_epim_lacX"/>
    <property type="match status" value="1"/>
</dbReference>
<dbReference type="InterPro" id="IPR014718">
    <property type="entry name" value="GH-type_carb-bd"/>
</dbReference>
<dbReference type="InterPro" id="IPR037481">
    <property type="entry name" value="LacX"/>
</dbReference>
<dbReference type="PANTHER" id="PTHR11122">
    <property type="entry name" value="APOSPORY-ASSOCIATED PROTEIN C-RELATED"/>
    <property type="match status" value="1"/>
</dbReference>
<dbReference type="EMBL" id="AP019695">
    <property type="protein sequence ID" value="BBK22349.1"/>
    <property type="molecule type" value="Genomic_DNA"/>
</dbReference>
<dbReference type="PANTHER" id="PTHR11122:SF13">
    <property type="entry name" value="GLUCOSE-6-PHOSPHATE 1-EPIMERASE"/>
    <property type="match status" value="1"/>
</dbReference>
<organism evidence="1 2">
    <name type="scientific">Amedibacterium intestinale</name>
    <dbReference type="NCBI Taxonomy" id="2583452"/>
    <lineage>
        <taxon>Bacteria</taxon>
        <taxon>Bacillati</taxon>
        <taxon>Bacillota</taxon>
        <taxon>Erysipelotrichia</taxon>
        <taxon>Erysipelotrichales</taxon>
        <taxon>Erysipelotrichaceae</taxon>
        <taxon>Amedibacterium</taxon>
    </lineage>
</organism>
<proteinExistence type="predicted"/>
<protein>
    <submittedName>
        <fullName evidence="1">LACX protein</fullName>
    </submittedName>
</protein>
<dbReference type="GO" id="GO:0030246">
    <property type="term" value="F:carbohydrate binding"/>
    <property type="evidence" value="ECO:0007669"/>
    <property type="project" value="InterPro"/>
</dbReference>
<dbReference type="Proteomes" id="UP000464754">
    <property type="component" value="Chromosome"/>
</dbReference>
<evidence type="ECO:0000313" key="2">
    <source>
        <dbReference type="Proteomes" id="UP000464754"/>
    </source>
</evidence>
<dbReference type="AlphaFoldDB" id="A0A6N4THW3"/>
<dbReference type="GO" id="GO:0016853">
    <property type="term" value="F:isomerase activity"/>
    <property type="evidence" value="ECO:0007669"/>
    <property type="project" value="InterPro"/>
</dbReference>
<reference evidence="2" key="1">
    <citation type="submission" date="2019-05" db="EMBL/GenBank/DDBJ databases">
        <title>Complete genome sequencing of Absiella argi strain JCM 30884.</title>
        <authorList>
            <person name="Sakamoto M."/>
            <person name="Murakami T."/>
            <person name="Mori H."/>
        </authorList>
    </citation>
    <scope>NUCLEOTIDE SEQUENCE [LARGE SCALE GENOMIC DNA]</scope>
    <source>
        <strain evidence="2">JCM 30884</strain>
    </source>
</reference>
<dbReference type="InterPro" id="IPR011013">
    <property type="entry name" value="Gal_mutarotase_sf_dom"/>
</dbReference>
<name>A0A6N4THW3_9FIRM</name>
<dbReference type="Gene3D" id="2.70.98.10">
    <property type="match status" value="1"/>
</dbReference>
<evidence type="ECO:0000313" key="1">
    <source>
        <dbReference type="EMBL" id="BBK22349.1"/>
    </source>
</evidence>
<dbReference type="SUPFAM" id="SSF74650">
    <property type="entry name" value="Galactose mutarotase-like"/>
    <property type="match status" value="1"/>
</dbReference>
<dbReference type="InterPro" id="IPR008183">
    <property type="entry name" value="Aldose_1/G6P_1-epimerase"/>
</dbReference>
<accession>A0A6N4THW3</accession>
<dbReference type="Pfam" id="PF01263">
    <property type="entry name" value="Aldose_epim"/>
    <property type="match status" value="1"/>
</dbReference>
<dbReference type="RefSeq" id="WP_163051755.1">
    <property type="nucleotide sequence ID" value="NZ_AP019695.1"/>
</dbReference>
<gene>
    <name evidence="1" type="ORF">Aargi30884_12520</name>
</gene>
<dbReference type="KEGG" id="aarg:Aargi30884_12520"/>
<keyword evidence="2" id="KW-1185">Reference proteome</keyword>
<dbReference type="GO" id="GO:0005975">
    <property type="term" value="P:carbohydrate metabolic process"/>
    <property type="evidence" value="ECO:0007669"/>
    <property type="project" value="InterPro"/>
</dbReference>